<dbReference type="Pfam" id="PF02469">
    <property type="entry name" value="Fasciclin"/>
    <property type="match status" value="7"/>
</dbReference>
<feature type="domain" description="FAS1" evidence="3">
    <location>
        <begin position="774"/>
        <end position="912"/>
    </location>
</feature>
<feature type="compositionally biased region" description="Low complexity" evidence="2">
    <location>
        <begin position="1"/>
        <end position="19"/>
    </location>
</feature>
<name>A0A0G4E9Z2_VITBC</name>
<proteinExistence type="predicted"/>
<accession>A0A0G4E9Z2</accession>
<dbReference type="STRING" id="1169540.A0A0G4E9Z2"/>
<feature type="compositionally biased region" description="Basic and acidic residues" evidence="2">
    <location>
        <begin position="1410"/>
        <end position="1426"/>
    </location>
</feature>
<feature type="domain" description="FAS1" evidence="3">
    <location>
        <begin position="61"/>
        <end position="199"/>
    </location>
</feature>
<dbReference type="InParanoid" id="A0A0G4E9Z2"/>
<dbReference type="InterPro" id="IPR000782">
    <property type="entry name" value="FAS1_domain"/>
</dbReference>
<protein>
    <recommendedName>
        <fullName evidence="3">FAS1 domain-containing protein</fullName>
    </recommendedName>
</protein>
<feature type="domain" description="FAS1" evidence="3">
    <location>
        <begin position="428"/>
        <end position="574"/>
    </location>
</feature>
<evidence type="ECO:0000256" key="1">
    <source>
        <dbReference type="SAM" id="Coils"/>
    </source>
</evidence>
<feature type="domain" description="FAS1" evidence="3">
    <location>
        <begin position="994"/>
        <end position="1136"/>
    </location>
</feature>
<dbReference type="InterPro" id="IPR036378">
    <property type="entry name" value="FAS1_dom_sf"/>
</dbReference>
<dbReference type="VEuPathDB" id="CryptoDB:Vbra_10991"/>
<dbReference type="InterPro" id="IPR050904">
    <property type="entry name" value="Adhesion/Biosynth-related"/>
</dbReference>
<feature type="compositionally biased region" description="Low complexity" evidence="2">
    <location>
        <begin position="30"/>
        <end position="45"/>
    </location>
</feature>
<organism evidence="4 5">
    <name type="scientific">Vitrella brassicaformis (strain CCMP3155)</name>
    <dbReference type="NCBI Taxonomy" id="1169540"/>
    <lineage>
        <taxon>Eukaryota</taxon>
        <taxon>Sar</taxon>
        <taxon>Alveolata</taxon>
        <taxon>Colpodellida</taxon>
        <taxon>Vitrellaceae</taxon>
        <taxon>Vitrella</taxon>
    </lineage>
</organism>
<dbReference type="Gene3D" id="2.30.180.10">
    <property type="entry name" value="FAS1 domain"/>
    <property type="match status" value="7"/>
</dbReference>
<dbReference type="SMART" id="SM00554">
    <property type="entry name" value="FAS1"/>
    <property type="match status" value="6"/>
</dbReference>
<gene>
    <name evidence="4" type="ORF">Vbra_10991</name>
</gene>
<dbReference type="PROSITE" id="PS50213">
    <property type="entry name" value="FAS1"/>
    <property type="match status" value="7"/>
</dbReference>
<feature type="region of interest" description="Disordered" evidence="2">
    <location>
        <begin position="599"/>
        <end position="622"/>
    </location>
</feature>
<feature type="region of interest" description="Disordered" evidence="2">
    <location>
        <begin position="1389"/>
        <end position="1438"/>
    </location>
</feature>
<dbReference type="Proteomes" id="UP000041254">
    <property type="component" value="Unassembled WGS sequence"/>
</dbReference>
<dbReference type="PANTHER" id="PTHR10900">
    <property type="entry name" value="PERIOSTIN-RELATED"/>
    <property type="match status" value="1"/>
</dbReference>
<keyword evidence="5" id="KW-1185">Reference proteome</keyword>
<sequence>MALKPPSKAKAPAAAKPPAGVVASSNSTTVSGEEPPRGVVVPPGSNDEDLPPPPEKEMAPPMTLLEIIQKEDAFSQFEKAINASGALKDLKVDGNITIFAPENRAFEKMGPMFKKLLKEENLGLLKDIVLYHVVPAKASSKAIVKALQGFAAIGVDTLEGQKFNITAQRGMLNLNSDAIVTAIDLHGTNGYMHVIDRVLTPPNMAAPVGRRALEAAPAPRRGLETYDGTLIEFIKANVRLSDDMSTLADLLDKSGLMDALEGYPQALTMFAPENSAFEAVQAESDKILSLLGTPAGVPILRSILQYHIAGGNATTSAIRELMANTTDSNHLEIPSAIQMAISIDLADAADELHINNDTNVTTADVIVSNGVVHQIDGLLLPPGLEIKILESAIQEANIRMEELKKQRAAGNITLEAREKPPPRRLQEPQTLTDIIALREDLTTLDSMLALVNLTLPLSTPGPFTVFAPTNDAFAKLDANLLELLQSPEGQPLLNTILQYHVLAGNATQEVIGMILKNVSNIAVATAVQIPVFIEFDNSTTAEGDKTLLINQAAHVTDPDQIAPNGIVHVIDEMLVPPGMKAQDMVALIKKAQEAIAAATQNATQQAAPPAAPPATPPAAASAVAPAAAPGAAPATAPTAAAVPQQGAASVVAPAATTAVQGQPAASANLGASTRVLQASESAEEHDVELEGTVAGIIAEDEELATLQTALEKTGLLESLAGEGPYTILAPTDAAFKTLGPLVDLLLTPVGLPLLSTILKYHIIPANATSDVLLEGTVAGIIAEDGDLTTLKAALDATDLLDDLANDGPFTFLAPTDEAFEALGSLVDLLLTPTGLPLLSTILKYHIIPANATSDVLVDALNDTKAISAQTFIQIPVIIKEEDGALIVNTGAEVVEADLLADNGVVHKIDKVLIPPGLALADLEKALEQAIANVEAAEKNGTNATEQSGAAESPDEADDDEAPGRALQEDGTNATNTTTNITAEELSDLPIPACLAALTDELGEGLGFSTFLKLLDLADLTTFFATGGPFTMFVPTDAAFAEVPLKTADLTRPNKRLLLQAVLKYHAVAANATNEEFVDTLAPFGAMKVQTLILDEIFFRISGETEGIRLNLGADILPSTSDVVCANGIVNAIDEVLYPGGLSGSLFSLFGGEDEELPEAKLSDEEKEELYLLKSTAQSVHLDDDDDDSTIAAEEVMANGTLAAEGVMAKGALTSCNKTATASRKLQSSTNWTNSTASEKTVLDVAEEEELSTLVEVTNVAKLTDTLEGTGPFTLFAPTDAAFKSLGSLMDLLLEEQNQPILQTILLYHVVPANATHQVIHQALDGHDEITVGTFLPVSITVELDGKNTTNSTLLLNSEAKEDKKRQDLLACNGVVHVIDKVLIPPGITLPTADDEGATPKESVAEASDAETAHDPSDKATAEERRRMTSSRGEFLAFR</sequence>
<dbReference type="SUPFAM" id="SSF82153">
    <property type="entry name" value="FAS1 domain"/>
    <property type="match status" value="7"/>
</dbReference>
<feature type="domain" description="FAS1" evidence="3">
    <location>
        <begin position="231"/>
        <end position="379"/>
    </location>
</feature>
<keyword evidence="1" id="KW-0175">Coiled coil</keyword>
<feature type="domain" description="FAS1" evidence="3">
    <location>
        <begin position="1237"/>
        <end position="1382"/>
    </location>
</feature>
<feature type="domain" description="FAS1" evidence="3">
    <location>
        <begin position="690"/>
        <end position="764"/>
    </location>
</feature>
<evidence type="ECO:0000313" key="5">
    <source>
        <dbReference type="Proteomes" id="UP000041254"/>
    </source>
</evidence>
<evidence type="ECO:0000313" key="4">
    <source>
        <dbReference type="EMBL" id="CEL92265.1"/>
    </source>
</evidence>
<dbReference type="GO" id="GO:0005615">
    <property type="term" value="C:extracellular space"/>
    <property type="evidence" value="ECO:0007669"/>
    <property type="project" value="TreeGrafter"/>
</dbReference>
<dbReference type="EMBL" id="CDMY01000061">
    <property type="protein sequence ID" value="CEL92265.1"/>
    <property type="molecule type" value="Genomic_DNA"/>
</dbReference>
<feature type="coiled-coil region" evidence="1">
    <location>
        <begin position="386"/>
        <end position="413"/>
    </location>
</feature>
<dbReference type="OrthoDB" id="7700931at2759"/>
<dbReference type="PANTHER" id="PTHR10900:SF77">
    <property type="entry name" value="FI19380P1"/>
    <property type="match status" value="1"/>
</dbReference>
<evidence type="ECO:0000259" key="3">
    <source>
        <dbReference type="PROSITE" id="PS50213"/>
    </source>
</evidence>
<feature type="compositionally biased region" description="Low complexity" evidence="2">
    <location>
        <begin position="599"/>
        <end position="608"/>
    </location>
</feature>
<feature type="region of interest" description="Disordered" evidence="2">
    <location>
        <begin position="1"/>
        <end position="56"/>
    </location>
</feature>
<reference evidence="4 5" key="1">
    <citation type="submission" date="2014-11" db="EMBL/GenBank/DDBJ databases">
        <authorList>
            <person name="Zhu J."/>
            <person name="Qi W."/>
            <person name="Song R."/>
        </authorList>
    </citation>
    <scope>NUCLEOTIDE SEQUENCE [LARGE SCALE GENOMIC DNA]</scope>
</reference>
<feature type="region of interest" description="Disordered" evidence="2">
    <location>
        <begin position="937"/>
        <end position="975"/>
    </location>
</feature>
<evidence type="ECO:0000256" key="2">
    <source>
        <dbReference type="SAM" id="MobiDB-lite"/>
    </source>
</evidence>